<feature type="compositionally biased region" description="Polar residues" evidence="1">
    <location>
        <begin position="938"/>
        <end position="949"/>
    </location>
</feature>
<feature type="compositionally biased region" description="Polar residues" evidence="1">
    <location>
        <begin position="906"/>
        <end position="917"/>
    </location>
</feature>
<feature type="region of interest" description="Disordered" evidence="1">
    <location>
        <begin position="1307"/>
        <end position="1394"/>
    </location>
</feature>
<dbReference type="CDD" id="cd06257">
    <property type="entry name" value="DnaJ"/>
    <property type="match status" value="1"/>
</dbReference>
<dbReference type="Proteomes" id="UP000245207">
    <property type="component" value="Unassembled WGS sequence"/>
</dbReference>
<feature type="compositionally biased region" description="Polar residues" evidence="1">
    <location>
        <begin position="411"/>
        <end position="420"/>
    </location>
</feature>
<dbReference type="Pfam" id="PF02178">
    <property type="entry name" value="AT_hook"/>
    <property type="match status" value="9"/>
</dbReference>
<accession>A0A2U1PJZ6</accession>
<gene>
    <name evidence="3" type="ORF">CTI12_AA142780</name>
</gene>
<feature type="compositionally biased region" description="Low complexity" evidence="1">
    <location>
        <begin position="1111"/>
        <end position="1120"/>
    </location>
</feature>
<organism evidence="3 4">
    <name type="scientific">Artemisia annua</name>
    <name type="common">Sweet wormwood</name>
    <dbReference type="NCBI Taxonomy" id="35608"/>
    <lineage>
        <taxon>Eukaryota</taxon>
        <taxon>Viridiplantae</taxon>
        <taxon>Streptophyta</taxon>
        <taxon>Embryophyta</taxon>
        <taxon>Tracheophyta</taxon>
        <taxon>Spermatophyta</taxon>
        <taxon>Magnoliopsida</taxon>
        <taxon>eudicotyledons</taxon>
        <taxon>Gunneridae</taxon>
        <taxon>Pentapetalae</taxon>
        <taxon>asterids</taxon>
        <taxon>campanulids</taxon>
        <taxon>Asterales</taxon>
        <taxon>Asteraceae</taxon>
        <taxon>Asteroideae</taxon>
        <taxon>Anthemideae</taxon>
        <taxon>Artemisiinae</taxon>
        <taxon>Artemisia</taxon>
    </lineage>
</organism>
<dbReference type="PANTHER" id="PTHR36335:SF1">
    <property type="entry name" value="CHAPERONE DNAJ-DOMAIN SUPERFAMILY PROTEIN"/>
    <property type="match status" value="1"/>
</dbReference>
<evidence type="ECO:0000256" key="1">
    <source>
        <dbReference type="SAM" id="MobiDB-lite"/>
    </source>
</evidence>
<feature type="compositionally biased region" description="Polar residues" evidence="1">
    <location>
        <begin position="1066"/>
        <end position="1078"/>
    </location>
</feature>
<proteinExistence type="predicted"/>
<feature type="region of interest" description="Disordered" evidence="1">
    <location>
        <begin position="323"/>
        <end position="542"/>
    </location>
</feature>
<feature type="compositionally biased region" description="Polar residues" evidence="1">
    <location>
        <begin position="1034"/>
        <end position="1046"/>
    </location>
</feature>
<feature type="compositionally biased region" description="Basic and acidic residues" evidence="1">
    <location>
        <begin position="637"/>
        <end position="662"/>
    </location>
</feature>
<feature type="compositionally biased region" description="Polar residues" evidence="1">
    <location>
        <begin position="970"/>
        <end position="982"/>
    </location>
</feature>
<dbReference type="SUPFAM" id="SSF46565">
    <property type="entry name" value="Chaperone J-domain"/>
    <property type="match status" value="1"/>
</dbReference>
<feature type="region of interest" description="Disordered" evidence="1">
    <location>
        <begin position="571"/>
        <end position="682"/>
    </location>
</feature>
<reference evidence="3 4" key="1">
    <citation type="journal article" date="2018" name="Mol. Plant">
        <title>The genome of Artemisia annua provides insight into the evolution of Asteraceae family and artemisinin biosynthesis.</title>
        <authorList>
            <person name="Shen Q."/>
            <person name="Zhang L."/>
            <person name="Liao Z."/>
            <person name="Wang S."/>
            <person name="Yan T."/>
            <person name="Shi P."/>
            <person name="Liu M."/>
            <person name="Fu X."/>
            <person name="Pan Q."/>
            <person name="Wang Y."/>
            <person name="Lv Z."/>
            <person name="Lu X."/>
            <person name="Zhang F."/>
            <person name="Jiang W."/>
            <person name="Ma Y."/>
            <person name="Chen M."/>
            <person name="Hao X."/>
            <person name="Li L."/>
            <person name="Tang Y."/>
            <person name="Lv G."/>
            <person name="Zhou Y."/>
            <person name="Sun X."/>
            <person name="Brodelius P.E."/>
            <person name="Rose J.K.C."/>
            <person name="Tang K."/>
        </authorList>
    </citation>
    <scope>NUCLEOTIDE SEQUENCE [LARGE SCALE GENOMIC DNA]</scope>
    <source>
        <strain evidence="4">cv. Huhao1</strain>
        <tissue evidence="3">Leaf</tissue>
    </source>
</reference>
<dbReference type="PANTHER" id="PTHR36335">
    <property type="entry name" value="CHAPERONE DNAJ-DOMAIN SUPERFAMILY PROTEIN"/>
    <property type="match status" value="1"/>
</dbReference>
<dbReference type="EMBL" id="PKPP01001056">
    <property type="protein sequence ID" value="PWA86086.1"/>
    <property type="molecule type" value="Genomic_DNA"/>
</dbReference>
<feature type="compositionally biased region" description="Basic and acidic residues" evidence="1">
    <location>
        <begin position="1357"/>
        <end position="1371"/>
    </location>
</feature>
<protein>
    <recommendedName>
        <fullName evidence="2">J domain-containing protein</fullName>
    </recommendedName>
</protein>
<feature type="compositionally biased region" description="Polar residues" evidence="1">
    <location>
        <begin position="1130"/>
        <end position="1142"/>
    </location>
</feature>
<dbReference type="InterPro" id="IPR017956">
    <property type="entry name" value="AT_hook_DNA-bd_motif"/>
</dbReference>
<feature type="compositionally biased region" description="Acidic residues" evidence="1">
    <location>
        <begin position="26"/>
        <end position="35"/>
    </location>
</feature>
<feature type="compositionally biased region" description="Polar residues" evidence="1">
    <location>
        <begin position="571"/>
        <end position="585"/>
    </location>
</feature>
<dbReference type="SUPFAM" id="SSF54001">
    <property type="entry name" value="Cysteine proteinases"/>
    <property type="match status" value="1"/>
</dbReference>
<dbReference type="InterPro" id="IPR036869">
    <property type="entry name" value="J_dom_sf"/>
</dbReference>
<keyword evidence="4" id="KW-1185">Reference proteome</keyword>
<feature type="compositionally biased region" description="Low complexity" evidence="1">
    <location>
        <begin position="1143"/>
        <end position="1152"/>
    </location>
</feature>
<dbReference type="OrthoDB" id="588867at2759"/>
<feature type="compositionally biased region" description="Low complexity" evidence="1">
    <location>
        <begin position="983"/>
        <end position="992"/>
    </location>
</feature>
<name>A0A2U1PJZ6_ARTAN</name>
<dbReference type="Gene3D" id="3.40.395.10">
    <property type="entry name" value="Adenoviral Proteinase, Chain A"/>
    <property type="match status" value="1"/>
</dbReference>
<feature type="compositionally biased region" description="Low complexity" evidence="1">
    <location>
        <begin position="950"/>
        <end position="960"/>
    </location>
</feature>
<feature type="compositionally biased region" description="Low complexity" evidence="1">
    <location>
        <begin position="918"/>
        <end position="930"/>
    </location>
</feature>
<feature type="compositionally biased region" description="Basic and acidic residues" evidence="1">
    <location>
        <begin position="1"/>
        <end position="21"/>
    </location>
</feature>
<dbReference type="PROSITE" id="PS50076">
    <property type="entry name" value="DNAJ_2"/>
    <property type="match status" value="1"/>
</dbReference>
<dbReference type="PRINTS" id="PR00929">
    <property type="entry name" value="ATHOOK"/>
</dbReference>
<dbReference type="InterPro" id="IPR001623">
    <property type="entry name" value="DnaJ_domain"/>
</dbReference>
<feature type="compositionally biased region" description="Low complexity" evidence="1">
    <location>
        <begin position="1079"/>
        <end position="1088"/>
    </location>
</feature>
<evidence type="ECO:0000313" key="4">
    <source>
        <dbReference type="Proteomes" id="UP000245207"/>
    </source>
</evidence>
<feature type="compositionally biased region" description="Basic and acidic residues" evidence="1">
    <location>
        <begin position="524"/>
        <end position="542"/>
    </location>
</feature>
<feature type="compositionally biased region" description="Polar residues" evidence="1">
    <location>
        <begin position="1002"/>
        <end position="1014"/>
    </location>
</feature>
<feature type="domain" description="J" evidence="2">
    <location>
        <begin position="1432"/>
        <end position="1498"/>
    </location>
</feature>
<evidence type="ECO:0000313" key="3">
    <source>
        <dbReference type="EMBL" id="PWA86086.1"/>
    </source>
</evidence>
<feature type="compositionally biased region" description="Basic and acidic residues" evidence="1">
    <location>
        <begin position="1379"/>
        <end position="1394"/>
    </location>
</feature>
<feature type="compositionally biased region" description="Acidic residues" evidence="1">
    <location>
        <begin position="1309"/>
        <end position="1320"/>
    </location>
</feature>
<feature type="compositionally biased region" description="Polar residues" evidence="1">
    <location>
        <begin position="329"/>
        <end position="354"/>
    </location>
</feature>
<evidence type="ECO:0000259" key="2">
    <source>
        <dbReference type="PROSITE" id="PS50076"/>
    </source>
</evidence>
<feature type="compositionally biased region" description="Low complexity" evidence="1">
    <location>
        <begin position="1015"/>
        <end position="1024"/>
    </location>
</feature>
<feature type="compositionally biased region" description="Basic residues" evidence="1">
    <location>
        <begin position="893"/>
        <end position="905"/>
    </location>
</feature>
<feature type="region of interest" description="Disordered" evidence="1">
    <location>
        <begin position="1"/>
        <end position="35"/>
    </location>
</feature>
<comment type="caution">
    <text evidence="3">The sequence shown here is derived from an EMBL/GenBank/DDBJ whole genome shotgun (WGS) entry which is preliminary data.</text>
</comment>
<feature type="compositionally biased region" description="Polar residues" evidence="1">
    <location>
        <begin position="469"/>
        <end position="487"/>
    </location>
</feature>
<dbReference type="InterPro" id="IPR038765">
    <property type="entry name" value="Papain-like_cys_pep_sf"/>
</dbReference>
<feature type="compositionally biased region" description="Low complexity" evidence="1">
    <location>
        <begin position="1047"/>
        <end position="1056"/>
    </location>
</feature>
<feature type="compositionally biased region" description="Basic and acidic residues" evidence="1">
    <location>
        <begin position="588"/>
        <end position="599"/>
    </location>
</feature>
<dbReference type="SMART" id="SM00384">
    <property type="entry name" value="AT_hook"/>
    <property type="match status" value="9"/>
</dbReference>
<feature type="compositionally biased region" description="Polar residues" evidence="1">
    <location>
        <begin position="1098"/>
        <end position="1110"/>
    </location>
</feature>
<dbReference type="GO" id="GO:0003677">
    <property type="term" value="F:DNA binding"/>
    <property type="evidence" value="ECO:0007669"/>
    <property type="project" value="InterPro"/>
</dbReference>
<feature type="region of interest" description="Disordered" evidence="1">
    <location>
        <begin position="893"/>
        <end position="1181"/>
    </location>
</feature>
<feature type="compositionally biased region" description="Basic and acidic residues" evidence="1">
    <location>
        <begin position="356"/>
        <end position="410"/>
    </location>
</feature>
<feature type="compositionally biased region" description="Low complexity" evidence="1">
    <location>
        <begin position="1167"/>
        <end position="1181"/>
    </location>
</feature>
<dbReference type="Gene3D" id="1.10.287.110">
    <property type="entry name" value="DnaJ domain"/>
    <property type="match status" value="1"/>
</dbReference>
<sequence length="1498" mass="169255">MDKKEDTTSEKNISDSDRNVEYDNSTNEDSDFNLDDVVEVATRSPKVRKDLAGDSSGYHVISMVDDEEMKLGTSNGPIEVTEYKVHEIMGIPNGEVSIDCLEERKPNDPFIKEWFQQFPSGKKDIRPNDITDVIVGSDDHGKLFRMNFLMLFANTMGICETQGACSMNILKRINDDIIEKVESINWCKFIIDSLGQSLQRWKKNKSTHFTGPQTFMTLLYLDSTRCDAFPVQHQRPAISGWKTILMKYREKIEIESGGLSVYNISDFQNFVEKIQRSFNNINLEMASISSSLKEGLSRFPSCDNLKKLLEEFKRGISSNAFMEEDRGCDQSQAETNSTENINAESQYRTQAESTNEVEKPIEDKSQHSEKEHEPPVDIEEPTKEHHVADTLNQEKEGSISDQSERSKQDISTDTGKTEVTSEPIVNVQKDEITKVTKANDSTKECDTDVTPMVEEQEIPAKSSMEESDATASETMMGNSNMEGQTVEKSIEERVTNPSEIVAEDSTMEDQVVGKQQEPEIDAESSIKEDEPKAPTDVNVQKDEITEVTKANDSTKECDTDVTPMVEEQQIPATASETLMGNSNMEGQDVEKSMEERVTKPSEIVAEDTTMEEQVVADPSETKAEDSTMEYQVAGKQQEPKIDAESSFKEDEPKAPNETRADESNMPEKTNEEDKNEGPAWEPIFKSERGEPILYHFDMETMTSNLEISTNVIDIWSEILNVMELYKEDMMLPSRYFFKISFILFFPICRENHLYLICADFKNGSFRVIDNSSNGTDFEERYKSIPQEIKKVLVAYLDQVKHPKTERIRISKPIRMQMKWRTKNNHVDCGVFLMLHMESYHGLKNWECGLHLESDKQKRQLDLLRSKYATKILLSELNLIKNKFLKLFTTANSRKTRSNKRGRPKKSQANSQSNIDSTASPASNPASPASNKRGRPKKSQTNSQSNIDSTASPASNPASPASKKRGRPKKSQTNNQSNIDSTDSPNSNPASPASKKRGRPKKSQTNSQSNIDSTDSPNSNPASPASKKRGRPKKSQTNSQSNIDSTDSPNSNPASPASKKRGRPKKSQTNSQSNIDSTDSPNSNPASPASKKRGRPKKSQTNSQSNIDSTDSPNSNPASPASKKRGRPKKSQTNSQSNIDSTDSPNSNPASPASKKRGRPKKSQPNIASTASPSTDFSSPSTDMKGEVKLIYIHSTHCVTDSMPHKTPAIRYWSSDNIKDRDSFEFENGGFGILNLYEKDNDANDSFENKLKMDKLSQNVDLLERILSDINSEIKICSSKIPDNPRLKEIKAKFNNCIRNEYLSAQDKEDLNDEKDEDEETGFEKKNVEKSDDDVDDFSNVHLSDDDLGANDSGHGSQSKDEEIKAKEDKELHHMRKRKQSENELDRRQKRRVEEVRESEKKKEECINLKEQYRIEVRDRLTRLERRSFNFRSFLANVGLHIAEADYEIKNAYKQAAKKFHPDRAPKDDLYKHVEAEETFKVIQQMKDQKDPPIINVSE</sequence>